<comment type="similarity">
    <text evidence="2">Belongs to the cytochrome P450 family.</text>
</comment>
<dbReference type="InterPro" id="IPR036396">
    <property type="entry name" value="Cyt_P450_sf"/>
</dbReference>
<dbReference type="GO" id="GO:0016705">
    <property type="term" value="F:oxidoreductase activity, acting on paired donors, with incorporation or reduction of molecular oxygen"/>
    <property type="evidence" value="ECO:0007669"/>
    <property type="project" value="InterPro"/>
</dbReference>
<name>A0AAN8WDB8_9MAGN</name>
<comment type="cofactor">
    <cofactor evidence="1">
        <name>heme</name>
        <dbReference type="ChEBI" id="CHEBI:30413"/>
    </cofactor>
</comment>
<evidence type="ECO:0000256" key="7">
    <source>
        <dbReference type="ARBA" id="ARBA00023033"/>
    </source>
</evidence>
<keyword evidence="10" id="KW-1185">Reference proteome</keyword>
<dbReference type="PANTHER" id="PTHR47944:SF18">
    <property type="entry name" value="FLAVONOID 3'-MONOOXYGENASE"/>
    <property type="match status" value="1"/>
</dbReference>
<evidence type="ECO:0000256" key="2">
    <source>
        <dbReference type="ARBA" id="ARBA00010617"/>
    </source>
</evidence>
<evidence type="ECO:0000256" key="3">
    <source>
        <dbReference type="ARBA" id="ARBA00022617"/>
    </source>
</evidence>
<evidence type="ECO:0000313" key="10">
    <source>
        <dbReference type="Proteomes" id="UP001370490"/>
    </source>
</evidence>
<dbReference type="PANTHER" id="PTHR47944">
    <property type="entry name" value="CYTOCHROME P450 98A9"/>
    <property type="match status" value="1"/>
</dbReference>
<keyword evidence="6" id="KW-0408">Iron</keyword>
<feature type="transmembrane region" description="Helical" evidence="8">
    <location>
        <begin position="6"/>
        <end position="25"/>
    </location>
</feature>
<keyword evidence="8" id="KW-0812">Transmembrane</keyword>
<dbReference type="Proteomes" id="UP001370490">
    <property type="component" value="Unassembled WGS sequence"/>
</dbReference>
<dbReference type="SUPFAM" id="SSF48264">
    <property type="entry name" value="Cytochrome P450"/>
    <property type="match status" value="1"/>
</dbReference>
<accession>A0AAN8WDB8</accession>
<dbReference type="Pfam" id="PF00067">
    <property type="entry name" value="p450"/>
    <property type="match status" value="1"/>
</dbReference>
<dbReference type="Gene3D" id="1.10.630.10">
    <property type="entry name" value="Cytochrome P450"/>
    <property type="match status" value="1"/>
</dbReference>
<organism evidence="9 10">
    <name type="scientific">Dillenia turbinata</name>
    <dbReference type="NCBI Taxonomy" id="194707"/>
    <lineage>
        <taxon>Eukaryota</taxon>
        <taxon>Viridiplantae</taxon>
        <taxon>Streptophyta</taxon>
        <taxon>Embryophyta</taxon>
        <taxon>Tracheophyta</taxon>
        <taxon>Spermatophyta</taxon>
        <taxon>Magnoliopsida</taxon>
        <taxon>eudicotyledons</taxon>
        <taxon>Gunneridae</taxon>
        <taxon>Pentapetalae</taxon>
        <taxon>Dilleniales</taxon>
        <taxon>Dilleniaceae</taxon>
        <taxon>Dillenia</taxon>
    </lineage>
</organism>
<dbReference type="EMBL" id="JBAMMX010000003">
    <property type="protein sequence ID" value="KAK6944458.1"/>
    <property type="molecule type" value="Genomic_DNA"/>
</dbReference>
<dbReference type="GO" id="GO:0020037">
    <property type="term" value="F:heme binding"/>
    <property type="evidence" value="ECO:0007669"/>
    <property type="project" value="InterPro"/>
</dbReference>
<evidence type="ECO:0000256" key="1">
    <source>
        <dbReference type="ARBA" id="ARBA00001971"/>
    </source>
</evidence>
<gene>
    <name evidence="9" type="ORF">RJ641_025560</name>
</gene>
<evidence type="ECO:0000256" key="4">
    <source>
        <dbReference type="ARBA" id="ARBA00022723"/>
    </source>
</evidence>
<comment type="caution">
    <text evidence="9">The sequence shown here is derived from an EMBL/GenBank/DDBJ whole genome shotgun (WGS) entry which is preliminary data.</text>
</comment>
<dbReference type="AlphaFoldDB" id="A0AAN8WDB8"/>
<dbReference type="InterPro" id="IPR001128">
    <property type="entry name" value="Cyt_P450"/>
</dbReference>
<keyword evidence="8" id="KW-0472">Membrane</keyword>
<proteinExistence type="inferred from homology"/>
<keyword evidence="3" id="KW-0349">Heme</keyword>
<keyword evidence="5" id="KW-0560">Oxidoreductase</keyword>
<dbReference type="GO" id="GO:0004497">
    <property type="term" value="F:monooxygenase activity"/>
    <property type="evidence" value="ECO:0007669"/>
    <property type="project" value="UniProtKB-KW"/>
</dbReference>
<protein>
    <submittedName>
        <fullName evidence="9">Cytochrome P450</fullName>
    </submittedName>
</protein>
<sequence>MELNAVLVQELIFAFVLFILTHYFVRSLLLGFTRRLPPGPKGWPVLGCLPLLGDMPHVSLARMVPKYGPVMFMKLGSCNVVIASKPSSARAFLKNLDQYFPNRPRIPAAIYVAYNAQDLVFLDHGARWKAYRKLSNLHMLGTKALGEWAPIRAAEIGLMIHGIYEMALGSKPVKLPEMLGCAMANMIGLVSINRRVFVSQGSESNEFKEMVVELMRLSGLFNIGDFIPSIAWMDLQGIQRRMKSIHKNFDALLVKMIGEHSSAAQKREGNPDFLDFVMESMGKSDDLELTFTHVKALLQGKRHMTHTVTRGLWHIHFGQLADIKDKGEREPNS</sequence>
<keyword evidence="7" id="KW-0503">Monooxygenase</keyword>
<evidence type="ECO:0000256" key="6">
    <source>
        <dbReference type="ARBA" id="ARBA00023004"/>
    </source>
</evidence>
<dbReference type="GO" id="GO:0005506">
    <property type="term" value="F:iron ion binding"/>
    <property type="evidence" value="ECO:0007669"/>
    <property type="project" value="InterPro"/>
</dbReference>
<reference evidence="9 10" key="1">
    <citation type="submission" date="2023-12" db="EMBL/GenBank/DDBJ databases">
        <title>A high-quality genome assembly for Dillenia turbinata (Dilleniales).</title>
        <authorList>
            <person name="Chanderbali A."/>
        </authorList>
    </citation>
    <scope>NUCLEOTIDE SEQUENCE [LARGE SCALE GENOMIC DNA]</scope>
    <source>
        <strain evidence="9">LSX21</strain>
        <tissue evidence="9">Leaf</tissue>
    </source>
</reference>
<evidence type="ECO:0000313" key="9">
    <source>
        <dbReference type="EMBL" id="KAK6944458.1"/>
    </source>
</evidence>
<evidence type="ECO:0000256" key="8">
    <source>
        <dbReference type="SAM" id="Phobius"/>
    </source>
</evidence>
<keyword evidence="4" id="KW-0479">Metal-binding</keyword>
<evidence type="ECO:0000256" key="5">
    <source>
        <dbReference type="ARBA" id="ARBA00023002"/>
    </source>
</evidence>
<keyword evidence="8" id="KW-1133">Transmembrane helix</keyword>